<dbReference type="InterPro" id="IPR011055">
    <property type="entry name" value="Dup_hybrid_motif"/>
</dbReference>
<dbReference type="EC" id="3.4.-.-" evidence="3"/>
<name>A0ABY9RVG9_9ACTN</name>
<keyword evidence="4" id="KW-1185">Reference proteome</keyword>
<proteinExistence type="predicted"/>
<evidence type="ECO:0000313" key="4">
    <source>
        <dbReference type="Proteomes" id="UP001250858"/>
    </source>
</evidence>
<dbReference type="SUPFAM" id="SSF51261">
    <property type="entry name" value="Duplicated hybrid motif"/>
    <property type="match status" value="1"/>
</dbReference>
<dbReference type="GO" id="GO:0016787">
    <property type="term" value="F:hydrolase activity"/>
    <property type="evidence" value="ECO:0007669"/>
    <property type="project" value="UniProtKB-KW"/>
</dbReference>
<keyword evidence="1" id="KW-1133">Transmembrane helix</keyword>
<dbReference type="EMBL" id="CP133762">
    <property type="protein sequence ID" value="WMX45947.1"/>
    <property type="molecule type" value="Genomic_DNA"/>
</dbReference>
<dbReference type="RefSeq" id="WP_309548723.1">
    <property type="nucleotide sequence ID" value="NZ_CP133762.1"/>
</dbReference>
<reference evidence="3 4" key="1">
    <citation type="submission" date="2023-09" db="EMBL/GenBank/DDBJ databases">
        <title>Complete genome of Streptomyces roseicoloratus T14.</title>
        <authorList>
            <person name="Bashizi T."/>
            <person name="Kim M.-J."/>
            <person name="Lee G."/>
            <person name="Tagele S.B."/>
            <person name="Shin J.-H."/>
        </authorList>
    </citation>
    <scope>NUCLEOTIDE SEQUENCE [LARGE SCALE GENOMIC DNA]</scope>
    <source>
        <strain evidence="3 4">T14</strain>
    </source>
</reference>
<feature type="domain" description="M23ase beta-sheet core" evidence="2">
    <location>
        <begin position="189"/>
        <end position="248"/>
    </location>
</feature>
<keyword evidence="3" id="KW-0378">Hydrolase</keyword>
<dbReference type="Pfam" id="PF01551">
    <property type="entry name" value="Peptidase_M23"/>
    <property type="match status" value="1"/>
</dbReference>
<dbReference type="PANTHER" id="PTHR21666:SF270">
    <property type="entry name" value="MUREIN HYDROLASE ACTIVATOR ENVC"/>
    <property type="match status" value="1"/>
</dbReference>
<dbReference type="InterPro" id="IPR016047">
    <property type="entry name" value="M23ase_b-sheet_dom"/>
</dbReference>
<accession>A0ABY9RVG9</accession>
<gene>
    <name evidence="3" type="ORF">RGF97_15330</name>
</gene>
<dbReference type="CDD" id="cd12797">
    <property type="entry name" value="M23_peptidase"/>
    <property type="match status" value="1"/>
</dbReference>
<dbReference type="Proteomes" id="UP001250858">
    <property type="component" value="Chromosome"/>
</dbReference>
<dbReference type="PANTHER" id="PTHR21666">
    <property type="entry name" value="PEPTIDASE-RELATED"/>
    <property type="match status" value="1"/>
</dbReference>
<organism evidence="3 4">
    <name type="scientific">Streptomyces roseicoloratus</name>
    <dbReference type="NCBI Taxonomy" id="2508722"/>
    <lineage>
        <taxon>Bacteria</taxon>
        <taxon>Bacillati</taxon>
        <taxon>Actinomycetota</taxon>
        <taxon>Actinomycetes</taxon>
        <taxon>Kitasatosporales</taxon>
        <taxon>Streptomycetaceae</taxon>
        <taxon>Streptomyces</taxon>
    </lineage>
</organism>
<protein>
    <submittedName>
        <fullName evidence="3">M23 family metallopeptidase</fullName>
        <ecNumber evidence="3">3.4.-.-</ecNumber>
    </submittedName>
</protein>
<dbReference type="InterPro" id="IPR050570">
    <property type="entry name" value="Cell_wall_metabolism_enzyme"/>
</dbReference>
<dbReference type="Gene3D" id="2.70.70.10">
    <property type="entry name" value="Glucose Permease (Domain IIA)"/>
    <property type="match status" value="1"/>
</dbReference>
<feature type="transmembrane region" description="Helical" evidence="1">
    <location>
        <begin position="44"/>
        <end position="61"/>
    </location>
</feature>
<evidence type="ECO:0000313" key="3">
    <source>
        <dbReference type="EMBL" id="WMX45947.1"/>
    </source>
</evidence>
<evidence type="ECO:0000259" key="2">
    <source>
        <dbReference type="Pfam" id="PF01551"/>
    </source>
</evidence>
<keyword evidence="1" id="KW-0812">Transmembrane</keyword>
<evidence type="ECO:0000256" key="1">
    <source>
        <dbReference type="SAM" id="Phobius"/>
    </source>
</evidence>
<keyword evidence="1" id="KW-0472">Membrane</keyword>
<sequence length="297" mass="31562">MSVRRSPRRVRRIAGLVHRALWLLFLVQTLVSFAVDLPYPYVVGWLPAAAAGGLGLGLGLTRRRQIRALPERAPVEVLPPVTGRWSALNSPADRVPSHGTHQYAQTHAIDITAESDERPRPAPALIWPLVRRGTAFPAFGAPVRAVAAGTVTSAEDGLRDHLSRTSLPAVLYMLFVESGVRALFGARLVTGNHLVLDLGDGTYAMYGHLRRGSLTVRPGDRVTAGQVLADCGNSGSSSEPHVHFQLMDGPDADTALGVPFTWSGVGVPRNGETFEVPLPGAEGVATTAGGRSARLTA</sequence>